<evidence type="ECO:0000313" key="3">
    <source>
        <dbReference type="Proteomes" id="UP000075806"/>
    </source>
</evidence>
<evidence type="ECO:0000256" key="1">
    <source>
        <dbReference type="SAM" id="Phobius"/>
    </source>
</evidence>
<dbReference type="EMBL" id="LTAO01000007">
    <property type="protein sequence ID" value="KYG33341.1"/>
    <property type="molecule type" value="Genomic_DNA"/>
</dbReference>
<dbReference type="Proteomes" id="UP000075806">
    <property type="component" value="Unassembled WGS sequence"/>
</dbReference>
<dbReference type="AlphaFoldDB" id="A0A161PJ35"/>
<name>A0A161PJ35_9BACI</name>
<comment type="caution">
    <text evidence="2">The sequence shown here is derived from an EMBL/GenBank/DDBJ whole genome shotgun (WGS) entry which is preliminary data.</text>
</comment>
<protein>
    <recommendedName>
        <fullName evidence="4">HIG1 domain-containing protein</fullName>
    </recommendedName>
</protein>
<proteinExistence type="predicted"/>
<keyword evidence="3" id="KW-1185">Reference proteome</keyword>
<organism evidence="2 3">
    <name type="scientific">Alkalihalobacillus trypoxylicola</name>
    <dbReference type="NCBI Taxonomy" id="519424"/>
    <lineage>
        <taxon>Bacteria</taxon>
        <taxon>Bacillati</taxon>
        <taxon>Bacillota</taxon>
        <taxon>Bacilli</taxon>
        <taxon>Bacillales</taxon>
        <taxon>Bacillaceae</taxon>
        <taxon>Alkalihalobacillus</taxon>
    </lineage>
</organism>
<reference evidence="2" key="1">
    <citation type="submission" date="2016-02" db="EMBL/GenBank/DDBJ databases">
        <title>Genome sequence of Bacillus trypoxylicola KCTC 13244(T).</title>
        <authorList>
            <person name="Jeong H."/>
            <person name="Park S.-H."/>
            <person name="Choi S.-K."/>
        </authorList>
    </citation>
    <scope>NUCLEOTIDE SEQUENCE [LARGE SCALE GENOMIC DNA]</scope>
    <source>
        <strain evidence="2">KCTC 13244</strain>
    </source>
</reference>
<accession>A0A161PJ35</accession>
<evidence type="ECO:0008006" key="4">
    <source>
        <dbReference type="Google" id="ProtNLM"/>
    </source>
</evidence>
<feature type="transmembrane region" description="Helical" evidence="1">
    <location>
        <begin position="6"/>
        <end position="25"/>
    </location>
</feature>
<keyword evidence="1" id="KW-0812">Transmembrane</keyword>
<gene>
    <name evidence="2" type="ORF">AZF04_16635</name>
</gene>
<dbReference type="STRING" id="519424.AZF04_16635"/>
<dbReference type="RefSeq" id="WP_061947883.1">
    <property type="nucleotide sequence ID" value="NZ_LTAO01000007.1"/>
</dbReference>
<keyword evidence="1" id="KW-0472">Membrane</keyword>
<evidence type="ECO:0000313" key="2">
    <source>
        <dbReference type="EMBL" id="KYG33341.1"/>
    </source>
</evidence>
<keyword evidence="1" id="KW-1133">Transmembrane helix</keyword>
<feature type="transmembrane region" description="Helical" evidence="1">
    <location>
        <begin position="50"/>
        <end position="68"/>
    </location>
</feature>
<sequence>MYFISSVLSLIFLAVAGVLILQLVISTRKIKRGGPISEELATKSRKRLKYIRTLLLYGIVLSIMAIYFSP</sequence>